<dbReference type="Proteomes" id="UP000006852">
    <property type="component" value="Chromosome"/>
</dbReference>
<feature type="signal peptide" evidence="1">
    <location>
        <begin position="1"/>
        <end position="22"/>
    </location>
</feature>
<dbReference type="eggNOG" id="COG1430">
    <property type="taxonomic scope" value="Bacteria"/>
</dbReference>
<evidence type="ECO:0008006" key="4">
    <source>
        <dbReference type="Google" id="ProtNLM"/>
    </source>
</evidence>
<sequence length="150" mass="17291">MKKFKFFAFFAVCVFFPFFVSCQNKKFNLSVEEIEILTSAGNSVFVKAEIAQKEEERNYGFMNRKNIPEGTGMLFVFEKDQVLSFWMKNTPHPLSIAYIDRSGKIQNIFDMTPFSLAPVKSTRSVRYALEVPQGWFEKTGIKTGDKIVLD</sequence>
<keyword evidence="1" id="KW-0732">Signal</keyword>
<dbReference type="HOGENOM" id="CLU_097039_0_2_12"/>
<dbReference type="STRING" id="869209.Tresu_2279"/>
<reference evidence="2 3" key="1">
    <citation type="journal article" date="2011" name="Stand. Genomic Sci.">
        <title>Complete genome sequence of Treponema succinifaciens type strain (6091).</title>
        <authorList>
            <person name="Han C."/>
            <person name="Gronow S."/>
            <person name="Teshima H."/>
            <person name="Lapidus A."/>
            <person name="Nolan M."/>
            <person name="Lucas S."/>
            <person name="Hammon N."/>
            <person name="Deshpande S."/>
            <person name="Cheng J.F."/>
            <person name="Zeytun A."/>
            <person name="Tapia R."/>
            <person name="Goodwin L."/>
            <person name="Pitluck S."/>
            <person name="Liolios K."/>
            <person name="Pagani I."/>
            <person name="Ivanova N."/>
            <person name="Mavromatis K."/>
            <person name="Mikhailova N."/>
            <person name="Huntemann M."/>
            <person name="Pati A."/>
            <person name="Chen A."/>
            <person name="Palaniappan K."/>
            <person name="Land M."/>
            <person name="Hauser L."/>
            <person name="Brambilla E.M."/>
            <person name="Rohde M."/>
            <person name="Goker M."/>
            <person name="Woyke T."/>
            <person name="Bristow J."/>
            <person name="Eisen J.A."/>
            <person name="Markowitz V."/>
            <person name="Hugenholtz P."/>
            <person name="Kyrpides N.C."/>
            <person name="Klenk H.P."/>
            <person name="Detter J.C."/>
        </authorList>
    </citation>
    <scope>NUCLEOTIDE SEQUENCE [LARGE SCALE GENOMIC DNA]</scope>
    <source>
        <strain evidence="3">ATCC 33096 / DSM 2489 / 6091</strain>
    </source>
</reference>
<dbReference type="InterPro" id="IPR038695">
    <property type="entry name" value="Saro_0823-like_sf"/>
</dbReference>
<feature type="chain" id="PRO_5003282858" description="Lipoprotein" evidence="1">
    <location>
        <begin position="23"/>
        <end position="150"/>
    </location>
</feature>
<evidence type="ECO:0000256" key="1">
    <source>
        <dbReference type="SAM" id="SignalP"/>
    </source>
</evidence>
<protein>
    <recommendedName>
        <fullName evidence="4">Lipoprotein</fullName>
    </recommendedName>
</protein>
<dbReference type="RefSeq" id="WP_013702395.1">
    <property type="nucleotide sequence ID" value="NC_015385.1"/>
</dbReference>
<reference evidence="3" key="2">
    <citation type="submission" date="2011-04" db="EMBL/GenBank/DDBJ databases">
        <title>The complete genome of chromosome of Treponema succinifaciens DSM 2489.</title>
        <authorList>
            <person name="Lucas S."/>
            <person name="Copeland A."/>
            <person name="Lapidus A."/>
            <person name="Bruce D."/>
            <person name="Goodwin L."/>
            <person name="Pitluck S."/>
            <person name="Peters L."/>
            <person name="Kyrpides N."/>
            <person name="Mavromatis K."/>
            <person name="Ivanova N."/>
            <person name="Ovchinnikova G."/>
            <person name="Teshima H."/>
            <person name="Detter J.C."/>
            <person name="Tapia R."/>
            <person name="Han C."/>
            <person name="Land M."/>
            <person name="Hauser L."/>
            <person name="Markowitz V."/>
            <person name="Cheng J.-F."/>
            <person name="Hugenholtz P."/>
            <person name="Woyke T."/>
            <person name="Wu D."/>
            <person name="Gronow S."/>
            <person name="Wellnitz S."/>
            <person name="Brambilla E."/>
            <person name="Klenk H.-P."/>
            <person name="Eisen J.A."/>
        </authorList>
    </citation>
    <scope>NUCLEOTIDE SEQUENCE [LARGE SCALE GENOMIC DNA]</scope>
    <source>
        <strain evidence="3">ATCC 33096 / DSM 2489 / 6091</strain>
    </source>
</reference>
<organism evidence="2 3">
    <name type="scientific">Treponema succinifaciens (strain ATCC 33096 / DSM 2489 / 6091)</name>
    <dbReference type="NCBI Taxonomy" id="869209"/>
    <lineage>
        <taxon>Bacteria</taxon>
        <taxon>Pseudomonadati</taxon>
        <taxon>Spirochaetota</taxon>
        <taxon>Spirochaetia</taxon>
        <taxon>Spirochaetales</taxon>
        <taxon>Treponemataceae</taxon>
        <taxon>Treponema</taxon>
    </lineage>
</organism>
<dbReference type="Pfam" id="PF02643">
    <property type="entry name" value="DUF192"/>
    <property type="match status" value="1"/>
</dbReference>
<dbReference type="OrthoDB" id="5526466at2"/>
<dbReference type="PANTHER" id="PTHR37953">
    <property type="entry name" value="UPF0127 PROTEIN MJ1496"/>
    <property type="match status" value="1"/>
</dbReference>
<proteinExistence type="predicted"/>
<dbReference type="GeneID" id="302999392"/>
<dbReference type="KEGG" id="tsu:Tresu_2279"/>
<evidence type="ECO:0000313" key="3">
    <source>
        <dbReference type="Proteomes" id="UP000006852"/>
    </source>
</evidence>
<evidence type="ECO:0000313" key="2">
    <source>
        <dbReference type="EMBL" id="AEB15143.1"/>
    </source>
</evidence>
<dbReference type="PROSITE" id="PS51257">
    <property type="entry name" value="PROKAR_LIPOPROTEIN"/>
    <property type="match status" value="1"/>
</dbReference>
<dbReference type="InterPro" id="IPR003795">
    <property type="entry name" value="DUF192"/>
</dbReference>
<name>F2NTT4_TRES6</name>
<keyword evidence="3" id="KW-1185">Reference proteome</keyword>
<dbReference type="Gene3D" id="2.60.120.1140">
    <property type="entry name" value="Protein of unknown function DUF192"/>
    <property type="match status" value="1"/>
</dbReference>
<dbReference type="AlphaFoldDB" id="F2NTT4"/>
<dbReference type="PANTHER" id="PTHR37953:SF1">
    <property type="entry name" value="UPF0127 PROTEIN MJ1496"/>
    <property type="match status" value="1"/>
</dbReference>
<dbReference type="EMBL" id="CP002631">
    <property type="protein sequence ID" value="AEB15143.1"/>
    <property type="molecule type" value="Genomic_DNA"/>
</dbReference>
<accession>F2NTT4</accession>
<gene>
    <name evidence="2" type="ordered locus">Tresu_2279</name>
</gene>